<keyword evidence="2" id="KW-0597">Phosphoprotein</keyword>
<dbReference type="InterPro" id="IPR039420">
    <property type="entry name" value="WalR-like"/>
</dbReference>
<dbReference type="InterPro" id="IPR011006">
    <property type="entry name" value="CheY-like_superfamily"/>
</dbReference>
<dbReference type="EMBL" id="JAUJEB010000007">
    <property type="protein sequence ID" value="MDN5215842.1"/>
    <property type="molecule type" value="Genomic_DNA"/>
</dbReference>
<dbReference type="PROSITE" id="PS50110">
    <property type="entry name" value="RESPONSE_REGULATORY"/>
    <property type="match status" value="1"/>
</dbReference>
<protein>
    <submittedName>
        <fullName evidence="4">Response regulator transcription factor</fullName>
    </submittedName>
</protein>
<keyword evidence="1" id="KW-0238">DNA-binding</keyword>
<accession>A0ABT8LDK2</accession>
<gene>
    <name evidence="4" type="ORF">QQ020_27435</name>
</gene>
<name>A0ABT8LDK2_9BACT</name>
<dbReference type="SMART" id="SM00448">
    <property type="entry name" value="REC"/>
    <property type="match status" value="1"/>
</dbReference>
<evidence type="ECO:0000259" key="3">
    <source>
        <dbReference type="PROSITE" id="PS50110"/>
    </source>
</evidence>
<evidence type="ECO:0000313" key="4">
    <source>
        <dbReference type="EMBL" id="MDN5215842.1"/>
    </source>
</evidence>
<dbReference type="PANTHER" id="PTHR43214:SF43">
    <property type="entry name" value="TWO-COMPONENT RESPONSE REGULATOR"/>
    <property type="match status" value="1"/>
</dbReference>
<evidence type="ECO:0000256" key="1">
    <source>
        <dbReference type="ARBA" id="ARBA00023125"/>
    </source>
</evidence>
<dbReference type="PANTHER" id="PTHR43214">
    <property type="entry name" value="TWO-COMPONENT RESPONSE REGULATOR"/>
    <property type="match status" value="1"/>
</dbReference>
<dbReference type="InterPro" id="IPR058245">
    <property type="entry name" value="NreC/VraR/RcsB-like_REC"/>
</dbReference>
<dbReference type="InterPro" id="IPR001789">
    <property type="entry name" value="Sig_transdc_resp-reg_receiver"/>
</dbReference>
<dbReference type="CDD" id="cd17535">
    <property type="entry name" value="REC_NarL-like"/>
    <property type="match status" value="1"/>
</dbReference>
<sequence>MNLSIKLLIADDHEMIRDALKALLLKTNSVTVEAEASNGREVLDILNNHTTDCDVVLMDISMPEMNGIEATRLIAKHHPSVKVLALTMYDEQDFINEMFKAGALGFLSKLTTQKTLLEAIETVYRGNIFIEDPRRS</sequence>
<feature type="domain" description="Response regulatory" evidence="3">
    <location>
        <begin position="6"/>
        <end position="124"/>
    </location>
</feature>
<dbReference type="SUPFAM" id="SSF52172">
    <property type="entry name" value="CheY-like"/>
    <property type="match status" value="1"/>
</dbReference>
<feature type="modified residue" description="4-aspartylphosphate" evidence="2">
    <location>
        <position position="59"/>
    </location>
</feature>
<reference evidence="4" key="1">
    <citation type="submission" date="2023-06" db="EMBL/GenBank/DDBJ databases">
        <title>Genomic of Agaribacillus aureum.</title>
        <authorList>
            <person name="Wang G."/>
        </authorList>
    </citation>
    <scope>NUCLEOTIDE SEQUENCE</scope>
    <source>
        <strain evidence="4">BMA12</strain>
    </source>
</reference>
<dbReference type="Gene3D" id="3.40.50.2300">
    <property type="match status" value="1"/>
</dbReference>
<proteinExistence type="predicted"/>
<organism evidence="4 5">
    <name type="scientific">Agaribacillus aureus</name>
    <dbReference type="NCBI Taxonomy" id="3051825"/>
    <lineage>
        <taxon>Bacteria</taxon>
        <taxon>Pseudomonadati</taxon>
        <taxon>Bacteroidota</taxon>
        <taxon>Cytophagia</taxon>
        <taxon>Cytophagales</taxon>
        <taxon>Splendidivirgaceae</taxon>
        <taxon>Agaribacillus</taxon>
    </lineage>
</organism>
<dbReference type="Pfam" id="PF00072">
    <property type="entry name" value="Response_reg"/>
    <property type="match status" value="1"/>
</dbReference>
<keyword evidence="5" id="KW-1185">Reference proteome</keyword>
<comment type="caution">
    <text evidence="4">The sequence shown here is derived from an EMBL/GenBank/DDBJ whole genome shotgun (WGS) entry which is preliminary data.</text>
</comment>
<evidence type="ECO:0000313" key="5">
    <source>
        <dbReference type="Proteomes" id="UP001172083"/>
    </source>
</evidence>
<evidence type="ECO:0000256" key="2">
    <source>
        <dbReference type="PROSITE-ProRule" id="PRU00169"/>
    </source>
</evidence>
<dbReference type="RefSeq" id="WP_346761179.1">
    <property type="nucleotide sequence ID" value="NZ_JAUJEB010000007.1"/>
</dbReference>
<dbReference type="Proteomes" id="UP001172083">
    <property type="component" value="Unassembled WGS sequence"/>
</dbReference>